<dbReference type="Pfam" id="PF14013">
    <property type="entry name" value="MT0933_antitox"/>
    <property type="match status" value="1"/>
</dbReference>
<protein>
    <submittedName>
        <fullName evidence="1">Antitoxin</fullName>
    </submittedName>
</protein>
<dbReference type="Proteomes" id="UP000677180">
    <property type="component" value="Chromosome"/>
</dbReference>
<dbReference type="EMBL" id="CP072385">
    <property type="protein sequence ID" value="QUC09951.1"/>
    <property type="molecule type" value="Genomic_DNA"/>
</dbReference>
<dbReference type="OrthoDB" id="5125103at2"/>
<dbReference type="InterPro" id="IPR028037">
    <property type="entry name" value="Antitoxin_Rv0909/MT0933"/>
</dbReference>
<sequence length="62" mass="6790">MGIFDNIGEQVTQHGETIDQAIEKGAEFIDEKTGGKHSEQINQAADFVKDKVDNLASKKEGE</sequence>
<accession>A0A3N4CWW4</accession>
<evidence type="ECO:0000313" key="3">
    <source>
        <dbReference type="Proteomes" id="UP000273044"/>
    </source>
</evidence>
<gene>
    <name evidence="1" type="ORF">J5A53_08965</name>
    <name evidence="2" type="ORF">NCTC12967_01320</name>
</gene>
<reference evidence="1" key="2">
    <citation type="submission" date="2021-03" db="EMBL/GenBank/DDBJ databases">
        <title>Human Oral Microbial Genomes.</title>
        <authorList>
            <person name="Johnston C.D."/>
            <person name="Chen T."/>
            <person name="Dewhirst F.E."/>
        </authorList>
    </citation>
    <scope>NUCLEOTIDE SEQUENCE</scope>
    <source>
        <strain evidence="1">F0714</strain>
    </source>
</reference>
<dbReference type="AlphaFoldDB" id="A0A3N4CWW4"/>
<evidence type="ECO:0000313" key="1">
    <source>
        <dbReference type="EMBL" id="QUC09951.1"/>
    </source>
</evidence>
<name>A0A3N4CWW4_9ACTN</name>
<reference evidence="2 3" key="1">
    <citation type="submission" date="2018-12" db="EMBL/GenBank/DDBJ databases">
        <authorList>
            <consortium name="Pathogen Informatics"/>
        </authorList>
    </citation>
    <scope>NUCLEOTIDE SEQUENCE [LARGE SCALE GENOMIC DNA]</scope>
    <source>
        <strain evidence="2 3">NCTC12967</strain>
    </source>
</reference>
<proteinExistence type="predicted"/>
<dbReference type="GeneID" id="64406794"/>
<keyword evidence="3" id="KW-1185">Reference proteome</keyword>
<evidence type="ECO:0000313" key="2">
    <source>
        <dbReference type="EMBL" id="VEH70037.1"/>
    </source>
</evidence>
<organism evidence="2 3">
    <name type="scientific">Arachnia propionica</name>
    <dbReference type="NCBI Taxonomy" id="1750"/>
    <lineage>
        <taxon>Bacteria</taxon>
        <taxon>Bacillati</taxon>
        <taxon>Actinomycetota</taxon>
        <taxon>Actinomycetes</taxon>
        <taxon>Propionibacteriales</taxon>
        <taxon>Propionibacteriaceae</taxon>
        <taxon>Arachnia</taxon>
    </lineage>
</organism>
<dbReference type="Proteomes" id="UP000273044">
    <property type="component" value="Chromosome"/>
</dbReference>
<dbReference type="EMBL" id="LR134406">
    <property type="protein sequence ID" value="VEH70037.1"/>
    <property type="molecule type" value="Genomic_DNA"/>
</dbReference>
<dbReference type="RefSeq" id="WP_014846422.1">
    <property type="nucleotide sequence ID" value="NZ_CAJZDL010000096.1"/>
</dbReference>